<evidence type="ECO:0000256" key="5">
    <source>
        <dbReference type="ARBA" id="ARBA00023014"/>
    </source>
</evidence>
<keyword evidence="6" id="KW-0534">Nitrate assimilation</keyword>
<evidence type="ECO:0000313" key="8">
    <source>
        <dbReference type="EMBL" id="AKZ65440.1"/>
    </source>
</evidence>
<sequence length="121" mass="13146">MHSDRQLNHCEHWTEVCDIADIVPNTGVCALIGSEQVAVFHVIDGAHNETRVFAIGNYDPNAEASVLSRGLVGSIGERIVVASPIYKQHFDLQTGECIEAPEHSVSAYPARVEHGKVWVGA</sequence>
<dbReference type="Proteomes" id="UP000063429">
    <property type="component" value="Chromosome"/>
</dbReference>
<keyword evidence="5" id="KW-0411">Iron-sulfur</keyword>
<dbReference type="PROSITE" id="PS51296">
    <property type="entry name" value="RIESKE"/>
    <property type="match status" value="1"/>
</dbReference>
<dbReference type="NCBIfam" id="TIGR02378">
    <property type="entry name" value="nirD_assim_sml"/>
    <property type="match status" value="1"/>
</dbReference>
<keyword evidence="4" id="KW-0408">Iron</keyword>
<name>A0ABM5V7C3_9BURK</name>
<evidence type="ECO:0000256" key="1">
    <source>
        <dbReference type="ARBA" id="ARBA00022714"/>
    </source>
</evidence>
<protein>
    <submittedName>
        <fullName evidence="8">Nitrite reductase</fullName>
    </submittedName>
</protein>
<reference evidence="9" key="1">
    <citation type="journal article" date="2015" name="Genome Announc.">
        <title>Complete Genome Sequence of Herbaspirillum hiltneri N3 (DSM 17495), Isolated from Surface-Sterilized Wheat Roots.</title>
        <authorList>
            <person name="Guizelini D."/>
            <person name="Saizaki P.M."/>
            <person name="Coimbra N.A."/>
            <person name="Weiss V.A."/>
            <person name="Faoro H."/>
            <person name="Sfeir M.Z."/>
            <person name="Baura V.A."/>
            <person name="Monteiro R.A."/>
            <person name="Chubatsu L.S."/>
            <person name="Souza E.M."/>
            <person name="Cruz L.M."/>
            <person name="Pedrosa F.O."/>
            <person name="Raittz R.T."/>
            <person name="Marchaukoski J.N."/>
            <person name="Steffens M.B."/>
        </authorList>
    </citation>
    <scope>NUCLEOTIDE SEQUENCE [LARGE SCALE GENOMIC DNA]</scope>
    <source>
        <strain evidence="9">N3</strain>
    </source>
</reference>
<proteinExistence type="predicted"/>
<keyword evidence="3" id="KW-0560">Oxidoreductase</keyword>
<keyword evidence="9" id="KW-1185">Reference proteome</keyword>
<feature type="domain" description="Rieske" evidence="7">
    <location>
        <begin position="14"/>
        <end position="119"/>
    </location>
</feature>
<dbReference type="PANTHER" id="PTHR40562:SF1">
    <property type="entry name" value="NITRITE REDUCTASE (NADH) SMALL SUBUNIT"/>
    <property type="match status" value="1"/>
</dbReference>
<accession>A0ABM5V7C3</accession>
<dbReference type="InterPro" id="IPR017941">
    <property type="entry name" value="Rieske_2Fe-2S"/>
</dbReference>
<dbReference type="SUPFAM" id="SSF50022">
    <property type="entry name" value="ISP domain"/>
    <property type="match status" value="1"/>
</dbReference>
<evidence type="ECO:0000256" key="6">
    <source>
        <dbReference type="ARBA" id="ARBA00023063"/>
    </source>
</evidence>
<evidence type="ECO:0000256" key="3">
    <source>
        <dbReference type="ARBA" id="ARBA00023002"/>
    </source>
</evidence>
<evidence type="ECO:0000313" key="9">
    <source>
        <dbReference type="Proteomes" id="UP000063429"/>
    </source>
</evidence>
<dbReference type="EMBL" id="CP011409">
    <property type="protein sequence ID" value="AKZ65440.1"/>
    <property type="molecule type" value="Genomic_DNA"/>
</dbReference>
<gene>
    <name evidence="8" type="ORF">F506_16170</name>
</gene>
<dbReference type="PANTHER" id="PTHR40562">
    <property type="match status" value="1"/>
</dbReference>
<evidence type="ECO:0000259" key="7">
    <source>
        <dbReference type="PROSITE" id="PS51296"/>
    </source>
</evidence>
<dbReference type="RefSeq" id="WP_053201719.1">
    <property type="nucleotide sequence ID" value="NZ_CP011409.1"/>
</dbReference>
<dbReference type="CDD" id="cd03529">
    <property type="entry name" value="Rieske_NirD"/>
    <property type="match status" value="1"/>
</dbReference>
<dbReference type="Gene3D" id="2.102.10.10">
    <property type="entry name" value="Rieske [2Fe-2S] iron-sulphur domain"/>
    <property type="match status" value="1"/>
</dbReference>
<evidence type="ECO:0000256" key="2">
    <source>
        <dbReference type="ARBA" id="ARBA00022723"/>
    </source>
</evidence>
<keyword evidence="2" id="KW-0479">Metal-binding</keyword>
<dbReference type="InterPro" id="IPR012748">
    <property type="entry name" value="Rieske-like_NirD"/>
</dbReference>
<dbReference type="Pfam" id="PF13806">
    <property type="entry name" value="Rieske_2"/>
    <property type="match status" value="1"/>
</dbReference>
<keyword evidence="1" id="KW-0001">2Fe-2S</keyword>
<evidence type="ECO:0000256" key="4">
    <source>
        <dbReference type="ARBA" id="ARBA00023004"/>
    </source>
</evidence>
<dbReference type="InterPro" id="IPR017881">
    <property type="entry name" value="NirD"/>
</dbReference>
<dbReference type="InterPro" id="IPR036922">
    <property type="entry name" value="Rieske_2Fe-2S_sf"/>
</dbReference>
<organism evidence="8 9">
    <name type="scientific">Herbaspirillum hiltneri N3</name>
    <dbReference type="NCBI Taxonomy" id="1262470"/>
    <lineage>
        <taxon>Bacteria</taxon>
        <taxon>Pseudomonadati</taxon>
        <taxon>Pseudomonadota</taxon>
        <taxon>Betaproteobacteria</taxon>
        <taxon>Burkholderiales</taxon>
        <taxon>Oxalobacteraceae</taxon>
        <taxon>Herbaspirillum</taxon>
    </lineage>
</organism>
<dbReference type="PROSITE" id="PS51300">
    <property type="entry name" value="NIRD"/>
    <property type="match status" value="1"/>
</dbReference>